<evidence type="ECO:0000313" key="2">
    <source>
        <dbReference type="EMBL" id="KTD47206.1"/>
    </source>
</evidence>
<keyword evidence="1" id="KW-1133">Transmembrane helix</keyword>
<keyword evidence="1" id="KW-0812">Transmembrane</keyword>
<dbReference type="AlphaFoldDB" id="A0A0W0XS00"/>
<accession>A0A0W0XS00</accession>
<protein>
    <recommendedName>
        <fullName evidence="4">Transmembrane protein</fullName>
    </recommendedName>
</protein>
<evidence type="ECO:0000313" key="3">
    <source>
        <dbReference type="Proteomes" id="UP000054608"/>
    </source>
</evidence>
<sequence>MKLSLRILHGMLVLSLLILALKPMLLPSAAEPNTTHYTFQYDCQSRLVTAMSCASTAYCLLSEDPAGSIFSHLGLLISLVCFMVATWATAAPFKRLLRPPIRPSWSI</sequence>
<dbReference type="RefSeq" id="WP_058532105.1">
    <property type="nucleotide sequence ID" value="NZ_CAAAIN010000002.1"/>
</dbReference>
<dbReference type="Proteomes" id="UP000054608">
    <property type="component" value="Unassembled WGS sequence"/>
</dbReference>
<evidence type="ECO:0000256" key="1">
    <source>
        <dbReference type="SAM" id="Phobius"/>
    </source>
</evidence>
<keyword evidence="3" id="KW-1185">Reference proteome</keyword>
<dbReference type="STRING" id="458.Lrub_2128"/>
<dbReference type="OrthoDB" id="9945024at2"/>
<keyword evidence="1" id="KW-0472">Membrane</keyword>
<evidence type="ECO:0008006" key="4">
    <source>
        <dbReference type="Google" id="ProtNLM"/>
    </source>
</evidence>
<gene>
    <name evidence="2" type="ORF">Lrub_2128</name>
</gene>
<dbReference type="EMBL" id="LNYT01000020">
    <property type="protein sequence ID" value="KTD47206.1"/>
    <property type="molecule type" value="Genomic_DNA"/>
</dbReference>
<reference evidence="2 3" key="1">
    <citation type="submission" date="2015-11" db="EMBL/GenBank/DDBJ databases">
        <title>Genomic analysis of 38 Legionella species identifies large and diverse effector repertoires.</title>
        <authorList>
            <person name="Burstein D."/>
            <person name="Amaro F."/>
            <person name="Zusman T."/>
            <person name="Lifshitz Z."/>
            <person name="Cohen O."/>
            <person name="Gilbert J.A."/>
            <person name="Pupko T."/>
            <person name="Shuman H.A."/>
            <person name="Segal G."/>
        </authorList>
    </citation>
    <scope>NUCLEOTIDE SEQUENCE [LARGE SCALE GENOMIC DNA]</scope>
    <source>
        <strain evidence="2 3">WA-270A-C2</strain>
    </source>
</reference>
<dbReference type="PATRIC" id="fig|458.5.peg.2219"/>
<name>A0A0W0XS00_9GAMM</name>
<proteinExistence type="predicted"/>
<organism evidence="2 3">
    <name type="scientific">Legionella rubrilucens</name>
    <dbReference type="NCBI Taxonomy" id="458"/>
    <lineage>
        <taxon>Bacteria</taxon>
        <taxon>Pseudomonadati</taxon>
        <taxon>Pseudomonadota</taxon>
        <taxon>Gammaproteobacteria</taxon>
        <taxon>Legionellales</taxon>
        <taxon>Legionellaceae</taxon>
        <taxon>Legionella</taxon>
    </lineage>
</organism>
<feature type="transmembrane region" description="Helical" evidence="1">
    <location>
        <begin position="69"/>
        <end position="93"/>
    </location>
</feature>
<comment type="caution">
    <text evidence="2">The sequence shown here is derived from an EMBL/GenBank/DDBJ whole genome shotgun (WGS) entry which is preliminary data.</text>
</comment>